<proteinExistence type="predicted"/>
<comment type="caution">
    <text evidence="2">The sequence shown here is derived from an EMBL/GenBank/DDBJ whole genome shotgun (WGS) entry which is preliminary data.</text>
</comment>
<organism evidence="2 3">
    <name type="scientific">Haloplasma contractile SSD-17B</name>
    <dbReference type="NCBI Taxonomy" id="1033810"/>
    <lineage>
        <taxon>Bacteria</taxon>
        <taxon>Bacillati</taxon>
        <taxon>Mycoplasmatota</taxon>
        <taxon>Mollicutes</taxon>
        <taxon>Haloplasmatales</taxon>
        <taxon>Haloplasmataceae</taxon>
        <taxon>Haloplasma</taxon>
    </lineage>
</organism>
<dbReference type="InterPro" id="IPR005562">
    <property type="entry name" value="SpoVA"/>
</dbReference>
<dbReference type="Pfam" id="PF03862">
    <property type="entry name" value="SpoVAC_SpoVAEB"/>
    <property type="match status" value="1"/>
</dbReference>
<feature type="transmembrane region" description="Helical" evidence="1">
    <location>
        <begin position="82"/>
        <end position="103"/>
    </location>
</feature>
<gene>
    <name evidence="2" type="ORF">HLPCO_001159</name>
</gene>
<dbReference type="AlphaFoldDB" id="F7PVL5"/>
<dbReference type="InParanoid" id="F7PVL5"/>
<dbReference type="NCBIfam" id="TIGR02838">
    <property type="entry name" value="spore_V_AC"/>
    <property type="match status" value="1"/>
</dbReference>
<evidence type="ECO:0000313" key="2">
    <source>
        <dbReference type="EMBL" id="ERJ12819.1"/>
    </source>
</evidence>
<keyword evidence="1" id="KW-1133">Transmembrane helix</keyword>
<reference evidence="2 3" key="1">
    <citation type="journal article" date="2011" name="J. Bacteriol.">
        <title>Genome sequence of Haloplasma contractile, an unusual contractile bacterium from a deep-sea anoxic brine lake.</title>
        <authorList>
            <person name="Antunes A."/>
            <person name="Alam I."/>
            <person name="El Dorry H."/>
            <person name="Siam R."/>
            <person name="Robertson A."/>
            <person name="Bajic V.B."/>
            <person name="Stingl U."/>
        </authorList>
    </citation>
    <scope>NUCLEOTIDE SEQUENCE [LARGE SCALE GENOMIC DNA]</scope>
    <source>
        <strain evidence="2 3">SSD-17B</strain>
    </source>
</reference>
<dbReference type="STRING" id="1033810.HLPCO_001159"/>
<keyword evidence="3" id="KW-1185">Reference proteome</keyword>
<feature type="transmembrane region" description="Helical" evidence="1">
    <location>
        <begin position="58"/>
        <end position="76"/>
    </location>
</feature>
<reference evidence="2 3" key="2">
    <citation type="journal article" date="2013" name="PLoS ONE">
        <title>INDIGO - INtegrated Data Warehouse of MIcrobial GenOmes with Examples from the Red Sea Extremophiles.</title>
        <authorList>
            <person name="Alam I."/>
            <person name="Antunes A."/>
            <person name="Kamau A.A."/>
            <person name="Ba Alawi W."/>
            <person name="Kalkatawi M."/>
            <person name="Stingl U."/>
            <person name="Bajic V.B."/>
        </authorList>
    </citation>
    <scope>NUCLEOTIDE SEQUENCE [LARGE SCALE GENOMIC DNA]</scope>
    <source>
        <strain evidence="2 3">SSD-17B</strain>
    </source>
</reference>
<dbReference type="FunCoup" id="F7PVL5">
    <property type="interactions" value="40"/>
</dbReference>
<dbReference type="eggNOG" id="ENOG5031DDD">
    <property type="taxonomic scope" value="Bacteria"/>
</dbReference>
<dbReference type="PANTHER" id="PTHR38450:SF1">
    <property type="entry name" value="STAGE V SPORULATION PROTEIN AC"/>
    <property type="match status" value="1"/>
</dbReference>
<keyword evidence="1" id="KW-0472">Membrane</keyword>
<sequence length="146" mass="15544">MPTKDYSKYINRNKTKPNYFINSFRAFIVGGSLGIIGQGLSDLYFIYFELSRDNANSLMLVTLILAASLLTGFGVLDTFGQFAGAGLFVPITGFANSMTSAALEARSEGLVLGVAANMFKLAGAVITFGIVSAYIFGIIRVVFVGG</sequence>
<evidence type="ECO:0000256" key="1">
    <source>
        <dbReference type="SAM" id="Phobius"/>
    </source>
</evidence>
<accession>F7PVL5</accession>
<dbReference type="RefSeq" id="WP_008825770.1">
    <property type="nucleotide sequence ID" value="NZ_AFNU02000003.1"/>
</dbReference>
<dbReference type="PANTHER" id="PTHR38450">
    <property type="entry name" value="STAGE V SPORULATION PROTEIN AC-RELATED"/>
    <property type="match status" value="1"/>
</dbReference>
<dbReference type="Proteomes" id="UP000005707">
    <property type="component" value="Unassembled WGS sequence"/>
</dbReference>
<keyword evidence="1" id="KW-0812">Transmembrane</keyword>
<dbReference type="InterPro" id="IPR014203">
    <property type="entry name" value="Spore_V_AC"/>
</dbReference>
<evidence type="ECO:0000313" key="3">
    <source>
        <dbReference type="Proteomes" id="UP000005707"/>
    </source>
</evidence>
<feature type="transmembrane region" description="Helical" evidence="1">
    <location>
        <begin position="24"/>
        <end position="46"/>
    </location>
</feature>
<feature type="transmembrane region" description="Helical" evidence="1">
    <location>
        <begin position="124"/>
        <end position="143"/>
    </location>
</feature>
<dbReference type="EMBL" id="AFNU02000003">
    <property type="protein sequence ID" value="ERJ12819.1"/>
    <property type="molecule type" value="Genomic_DNA"/>
</dbReference>
<name>F7PVL5_9MOLU</name>
<protein>
    <submittedName>
        <fullName evidence="2">SpoVA family protein</fullName>
    </submittedName>
</protein>
<dbReference type="OrthoDB" id="9797988at2"/>